<sequence length="106" mass="11981">MIFLKAFFNGTFFPKEEVESLKKWNLILPPPSLFYYGIGIEKLFIPRIISTFKPITEIIGFWGQTGSFAWYNPDTNLYFTGTTNQINGAGHSAVMKGILKIIKAAL</sequence>
<accession>A0ABS4KLI9</accession>
<evidence type="ECO:0000313" key="2">
    <source>
        <dbReference type="Proteomes" id="UP001314903"/>
    </source>
</evidence>
<keyword evidence="2" id="KW-1185">Reference proteome</keyword>
<organism evidence="1 2">
    <name type="scientific">Acetoanaerobium pronyense</name>
    <dbReference type="NCBI Taxonomy" id="1482736"/>
    <lineage>
        <taxon>Bacteria</taxon>
        <taxon>Bacillati</taxon>
        <taxon>Bacillota</taxon>
        <taxon>Clostridia</taxon>
        <taxon>Peptostreptococcales</taxon>
        <taxon>Filifactoraceae</taxon>
        <taxon>Acetoanaerobium</taxon>
    </lineage>
</organism>
<proteinExistence type="predicted"/>
<dbReference type="SUPFAM" id="SSF56601">
    <property type="entry name" value="beta-lactamase/transpeptidase-like"/>
    <property type="match status" value="1"/>
</dbReference>
<name>A0ABS4KLI9_9FIRM</name>
<comment type="caution">
    <text evidence="1">The sequence shown here is derived from an EMBL/GenBank/DDBJ whole genome shotgun (WGS) entry which is preliminary data.</text>
</comment>
<dbReference type="Proteomes" id="UP001314903">
    <property type="component" value="Unassembled WGS sequence"/>
</dbReference>
<protein>
    <submittedName>
        <fullName evidence="1">CubicO group peptidase (Beta-lactamase class C family)</fullName>
    </submittedName>
</protein>
<evidence type="ECO:0000313" key="1">
    <source>
        <dbReference type="EMBL" id="MBP2028625.1"/>
    </source>
</evidence>
<dbReference type="InterPro" id="IPR012338">
    <property type="entry name" value="Beta-lactam/transpept-like"/>
</dbReference>
<reference evidence="1 2" key="1">
    <citation type="submission" date="2021-03" db="EMBL/GenBank/DDBJ databases">
        <title>Genomic Encyclopedia of Type Strains, Phase IV (KMG-IV): sequencing the most valuable type-strain genomes for metagenomic binning, comparative biology and taxonomic classification.</title>
        <authorList>
            <person name="Goeker M."/>
        </authorList>
    </citation>
    <scope>NUCLEOTIDE SEQUENCE [LARGE SCALE GENOMIC DNA]</scope>
    <source>
        <strain evidence="1 2">DSM 27512</strain>
    </source>
</reference>
<gene>
    <name evidence="1" type="ORF">J2Z35_002455</name>
</gene>
<dbReference type="EMBL" id="JAGGLI010000034">
    <property type="protein sequence ID" value="MBP2028625.1"/>
    <property type="molecule type" value="Genomic_DNA"/>
</dbReference>